<dbReference type="GO" id="GO:0033178">
    <property type="term" value="C:proton-transporting two-sector ATPase complex, catalytic domain"/>
    <property type="evidence" value="ECO:0007669"/>
    <property type="project" value="InterPro"/>
</dbReference>
<protein>
    <recommendedName>
        <fullName evidence="6">V-type proton ATPase subunit E</fullName>
    </recommendedName>
</protein>
<proteinExistence type="inferred from homology"/>
<dbReference type="Pfam" id="PF01991">
    <property type="entry name" value="vATP-synt_E"/>
    <property type="match status" value="1"/>
</dbReference>
<evidence type="ECO:0000313" key="4">
    <source>
        <dbReference type="EMBL" id="KAA8517563.1"/>
    </source>
</evidence>
<dbReference type="EMBL" id="CM018051">
    <property type="protein sequence ID" value="KAA8517563.1"/>
    <property type="molecule type" value="Genomic_DNA"/>
</dbReference>
<evidence type="ECO:0000256" key="3">
    <source>
        <dbReference type="ARBA" id="ARBA00023065"/>
    </source>
</evidence>
<dbReference type="GO" id="GO:0046961">
    <property type="term" value="F:proton-transporting ATPase activity, rotational mechanism"/>
    <property type="evidence" value="ECO:0007669"/>
    <property type="project" value="InterPro"/>
</dbReference>
<dbReference type="SUPFAM" id="SSF160527">
    <property type="entry name" value="V-type ATPase subunit E-like"/>
    <property type="match status" value="1"/>
</dbReference>
<keyword evidence="3" id="KW-0406">Ion transport</keyword>
<dbReference type="InterPro" id="IPR002842">
    <property type="entry name" value="ATPase_V1_Esu"/>
</dbReference>
<accession>A0A5J4ZFX5</accession>
<dbReference type="Proteomes" id="UP000325577">
    <property type="component" value="Linkage Group LG8"/>
</dbReference>
<evidence type="ECO:0000256" key="1">
    <source>
        <dbReference type="ARBA" id="ARBA00005901"/>
    </source>
</evidence>
<evidence type="ECO:0008006" key="6">
    <source>
        <dbReference type="Google" id="ProtNLM"/>
    </source>
</evidence>
<dbReference type="PANTHER" id="PTHR45715">
    <property type="entry name" value="ATPASE H+-TRANSPORTING V1 SUBUNIT E1A-RELATED"/>
    <property type="match status" value="1"/>
</dbReference>
<comment type="similarity">
    <text evidence="1">Belongs to the V-ATPase E subunit family.</text>
</comment>
<evidence type="ECO:0000313" key="5">
    <source>
        <dbReference type="Proteomes" id="UP000325577"/>
    </source>
</evidence>
<keyword evidence="5" id="KW-1185">Reference proteome</keyword>
<dbReference type="AlphaFoldDB" id="A0A5J4ZFX5"/>
<evidence type="ECO:0000256" key="2">
    <source>
        <dbReference type="ARBA" id="ARBA00022448"/>
    </source>
</evidence>
<keyword evidence="2" id="KW-0813">Transport</keyword>
<name>A0A5J4ZFX5_9ASTE</name>
<organism evidence="4 5">
    <name type="scientific">Nyssa sinensis</name>
    <dbReference type="NCBI Taxonomy" id="561372"/>
    <lineage>
        <taxon>Eukaryota</taxon>
        <taxon>Viridiplantae</taxon>
        <taxon>Streptophyta</taxon>
        <taxon>Embryophyta</taxon>
        <taxon>Tracheophyta</taxon>
        <taxon>Spermatophyta</taxon>
        <taxon>Magnoliopsida</taxon>
        <taxon>eudicotyledons</taxon>
        <taxon>Gunneridae</taxon>
        <taxon>Pentapetalae</taxon>
        <taxon>asterids</taxon>
        <taxon>Cornales</taxon>
        <taxon>Nyssaceae</taxon>
        <taxon>Nyssa</taxon>
    </lineage>
</organism>
<reference evidence="4 5" key="1">
    <citation type="submission" date="2019-09" db="EMBL/GenBank/DDBJ databases">
        <title>A chromosome-level genome assembly of the Chinese tupelo Nyssa sinensis.</title>
        <authorList>
            <person name="Yang X."/>
            <person name="Kang M."/>
            <person name="Yang Y."/>
            <person name="Xiong H."/>
            <person name="Wang M."/>
            <person name="Zhang Z."/>
            <person name="Wang Z."/>
            <person name="Wu H."/>
            <person name="Ma T."/>
            <person name="Liu J."/>
            <person name="Xi Z."/>
        </authorList>
    </citation>
    <scope>NUCLEOTIDE SEQUENCE [LARGE SCALE GENOMIC DNA]</scope>
    <source>
        <strain evidence="4">J267</strain>
        <tissue evidence="4">Leaf</tissue>
    </source>
</reference>
<dbReference type="Gene3D" id="3.30.2320.30">
    <property type="entry name" value="ATP synthase, E subunit, C-terminal"/>
    <property type="match status" value="1"/>
</dbReference>
<gene>
    <name evidence="4" type="ORF">F0562_017807</name>
</gene>
<dbReference type="InterPro" id="IPR038495">
    <property type="entry name" value="ATPase_E_C"/>
</dbReference>
<dbReference type="OrthoDB" id="10263003at2759"/>
<sequence>MQLIASRIKVLQAQDDVVNAMKDSASKELLHVADYKNAYKKLLKSLIVQSLLRLKEPSVLLRCNEVDVGLSEFVLADAKQEYAEKAKVNAPEVTIDNLSSAYWFGKWGCGFDFGLIIGMVHELFLNDFHFFFFYQLIENQDVSVVDSFTVSSNGGFPYFGVIFRIGKWS</sequence>